<evidence type="ECO:0000256" key="1">
    <source>
        <dbReference type="SAM" id="MobiDB-lite"/>
    </source>
</evidence>
<dbReference type="AlphaFoldDB" id="A0A392P611"/>
<evidence type="ECO:0000313" key="2">
    <source>
        <dbReference type="EMBL" id="MCI07457.1"/>
    </source>
</evidence>
<dbReference type="PANTHER" id="PTHR33240:SF15">
    <property type="entry name" value="GAG-PRO-LIKE PROTEIN"/>
    <property type="match status" value="1"/>
</dbReference>
<feature type="region of interest" description="Disordered" evidence="1">
    <location>
        <begin position="140"/>
        <end position="160"/>
    </location>
</feature>
<comment type="caution">
    <text evidence="2">The sequence shown here is derived from an EMBL/GenBank/DDBJ whole genome shotgun (WGS) entry which is preliminary data.</text>
</comment>
<protein>
    <submittedName>
        <fullName evidence="2">Uncharacterized protein</fullName>
    </submittedName>
</protein>
<dbReference type="Proteomes" id="UP000265520">
    <property type="component" value="Unassembled WGS sequence"/>
</dbReference>
<organism evidence="2 3">
    <name type="scientific">Trifolium medium</name>
    <dbReference type="NCBI Taxonomy" id="97028"/>
    <lineage>
        <taxon>Eukaryota</taxon>
        <taxon>Viridiplantae</taxon>
        <taxon>Streptophyta</taxon>
        <taxon>Embryophyta</taxon>
        <taxon>Tracheophyta</taxon>
        <taxon>Spermatophyta</taxon>
        <taxon>Magnoliopsida</taxon>
        <taxon>eudicotyledons</taxon>
        <taxon>Gunneridae</taxon>
        <taxon>Pentapetalae</taxon>
        <taxon>rosids</taxon>
        <taxon>fabids</taxon>
        <taxon>Fabales</taxon>
        <taxon>Fabaceae</taxon>
        <taxon>Papilionoideae</taxon>
        <taxon>50 kb inversion clade</taxon>
        <taxon>NPAAA clade</taxon>
        <taxon>Hologalegina</taxon>
        <taxon>IRL clade</taxon>
        <taxon>Trifolieae</taxon>
        <taxon>Trifolium</taxon>
    </lineage>
</organism>
<dbReference type="PANTHER" id="PTHR33240">
    <property type="entry name" value="OS08G0508500 PROTEIN"/>
    <property type="match status" value="1"/>
</dbReference>
<proteinExistence type="predicted"/>
<evidence type="ECO:0000313" key="3">
    <source>
        <dbReference type="Proteomes" id="UP000265520"/>
    </source>
</evidence>
<sequence length="160" mass="17642">MCSVRTEASGSKEGGRSMLGFIDDKYPGELFEKLGLKKEDICPYEGTDLQGFNGSTICPWGLINLPVTFESKGIKHMRKTTEVQFLVIPCESPYNCILERLSLAALGAVPSTVHLKIKYHGDKGGVVTIEEDMIGAKKWHKSTHKAPKIPQKPQNEPNSP</sequence>
<gene>
    <name evidence="2" type="ORF">A2U01_0028526</name>
</gene>
<keyword evidence="3" id="KW-1185">Reference proteome</keyword>
<reference evidence="2 3" key="1">
    <citation type="journal article" date="2018" name="Front. Plant Sci.">
        <title>Red Clover (Trifolium pratense) and Zigzag Clover (T. medium) - A Picture of Genomic Similarities and Differences.</title>
        <authorList>
            <person name="Dluhosova J."/>
            <person name="Istvanek J."/>
            <person name="Nedelnik J."/>
            <person name="Repkova J."/>
        </authorList>
    </citation>
    <scope>NUCLEOTIDE SEQUENCE [LARGE SCALE GENOMIC DNA]</scope>
    <source>
        <strain evidence="3">cv. 10/8</strain>
        <tissue evidence="2">Leaf</tissue>
    </source>
</reference>
<accession>A0A392P611</accession>
<name>A0A392P611_9FABA</name>
<dbReference type="EMBL" id="LXQA010065478">
    <property type="protein sequence ID" value="MCI07457.1"/>
    <property type="molecule type" value="Genomic_DNA"/>
</dbReference>